<dbReference type="AlphaFoldDB" id="A0A2J8NR18"/>
<accession>A0A2J8NR18</accession>
<dbReference type="PANTHER" id="PTHR14465">
    <property type="entry name" value="IQ DOMAIN-CONTAINING PROTEIN H"/>
    <property type="match status" value="1"/>
</dbReference>
<name>A0A2J8NR18_PANTR</name>
<dbReference type="InterPro" id="IPR038752">
    <property type="entry name" value="IQCH"/>
</dbReference>
<gene>
    <name evidence="2" type="ORF">CK820_G0008230</name>
</gene>
<protein>
    <submittedName>
        <fullName evidence="2">IQCH isoform 1</fullName>
    </submittedName>
</protein>
<dbReference type="EMBL" id="NBAG03000224">
    <property type="protein sequence ID" value="PNI74211.1"/>
    <property type="molecule type" value="Genomic_DNA"/>
</dbReference>
<proteinExistence type="predicted"/>
<evidence type="ECO:0000313" key="2">
    <source>
        <dbReference type="EMBL" id="PNI74211.1"/>
    </source>
</evidence>
<dbReference type="Proteomes" id="UP000236370">
    <property type="component" value="Unassembled WGS sequence"/>
</dbReference>
<feature type="non-terminal residue" evidence="2">
    <location>
        <position position="1"/>
    </location>
</feature>
<evidence type="ECO:0000256" key="1">
    <source>
        <dbReference type="SAM" id="MobiDB-lite"/>
    </source>
</evidence>
<sequence length="90" mass="10520">TVFILYEHLKRHKLGMLTIGEDLQGVLMTFARNLFIIHQEISAPNMQGETNFKTTIADIETILRVTKENKMRFEEEQQSKDDKNLSKPKK</sequence>
<organism evidence="2 3">
    <name type="scientific">Pan troglodytes</name>
    <name type="common">Chimpanzee</name>
    <dbReference type="NCBI Taxonomy" id="9598"/>
    <lineage>
        <taxon>Eukaryota</taxon>
        <taxon>Metazoa</taxon>
        <taxon>Chordata</taxon>
        <taxon>Craniata</taxon>
        <taxon>Vertebrata</taxon>
        <taxon>Euteleostomi</taxon>
        <taxon>Mammalia</taxon>
        <taxon>Eutheria</taxon>
        <taxon>Euarchontoglires</taxon>
        <taxon>Primates</taxon>
        <taxon>Haplorrhini</taxon>
        <taxon>Catarrhini</taxon>
        <taxon>Hominidae</taxon>
        <taxon>Pan</taxon>
    </lineage>
</organism>
<dbReference type="PANTHER" id="PTHR14465:SF0">
    <property type="entry name" value="IQ DOMAIN-CONTAINING PROTEIN H"/>
    <property type="match status" value="1"/>
</dbReference>
<feature type="region of interest" description="Disordered" evidence="1">
    <location>
        <begin position="70"/>
        <end position="90"/>
    </location>
</feature>
<comment type="caution">
    <text evidence="2">The sequence shown here is derived from an EMBL/GenBank/DDBJ whole genome shotgun (WGS) entry which is preliminary data.</text>
</comment>
<evidence type="ECO:0000313" key="3">
    <source>
        <dbReference type="Proteomes" id="UP000236370"/>
    </source>
</evidence>
<reference evidence="2 3" key="1">
    <citation type="submission" date="2017-12" db="EMBL/GenBank/DDBJ databases">
        <title>High-resolution comparative analysis of great ape genomes.</title>
        <authorList>
            <person name="Pollen A."/>
            <person name="Hastie A."/>
            <person name="Hormozdiari F."/>
            <person name="Dougherty M."/>
            <person name="Liu R."/>
            <person name="Chaisson M."/>
            <person name="Hoppe E."/>
            <person name="Hill C."/>
            <person name="Pang A."/>
            <person name="Hillier L."/>
            <person name="Baker C."/>
            <person name="Armstrong J."/>
            <person name="Shendure J."/>
            <person name="Paten B."/>
            <person name="Wilson R."/>
            <person name="Chao H."/>
            <person name="Schneider V."/>
            <person name="Ventura M."/>
            <person name="Kronenberg Z."/>
            <person name="Murali S."/>
            <person name="Gordon D."/>
            <person name="Cantsilieris S."/>
            <person name="Munson K."/>
            <person name="Nelson B."/>
            <person name="Raja A."/>
            <person name="Underwood J."/>
            <person name="Diekhans M."/>
            <person name="Fiddes I."/>
            <person name="Haussler D."/>
            <person name="Eichler E."/>
        </authorList>
    </citation>
    <scope>NUCLEOTIDE SEQUENCE [LARGE SCALE GENOMIC DNA]</scope>
    <source>
        <strain evidence="2">Yerkes chimp pedigree #C0471</strain>
    </source>
</reference>